<dbReference type="Proteomes" id="UP000018468">
    <property type="component" value="Linkage group LG27"/>
</dbReference>
<dbReference type="FunCoup" id="W5MGM3">
    <property type="interactions" value="531"/>
</dbReference>
<evidence type="ECO:0000313" key="13">
    <source>
        <dbReference type="Ensembl" id="ENSLOCP00000007532.1"/>
    </source>
</evidence>
<dbReference type="HOGENOM" id="CLU_015114_0_2_1"/>
<keyword evidence="4" id="KW-0406">Ion transport</keyword>
<reference evidence="14" key="1">
    <citation type="submission" date="2011-12" db="EMBL/GenBank/DDBJ databases">
        <title>The Draft Genome of Lepisosteus oculatus.</title>
        <authorList>
            <consortium name="The Broad Institute Genome Assembly &amp; Analysis Group"/>
            <consortium name="Computational R&amp;D Group"/>
            <consortium name="and Sequencing Platform"/>
            <person name="Di Palma F."/>
            <person name="Alfoldi J."/>
            <person name="Johnson J."/>
            <person name="Berlin A."/>
            <person name="Gnerre S."/>
            <person name="Jaffe D."/>
            <person name="MacCallum I."/>
            <person name="Young S."/>
            <person name="Walker B.J."/>
            <person name="Lander E.S."/>
            <person name="Lindblad-Toh K."/>
        </authorList>
    </citation>
    <scope>NUCLEOTIDE SEQUENCE [LARGE SCALE GENOMIC DNA]</scope>
</reference>
<sequence>TSAGCQRLKQLLSFAIGGLLGDVFLHLLPEAWAYSCNGTGTDGSASQERYKLLGLWVIVGLLSFLILEKMFPDRENQDDPEGEGERPSSAGCSGSELHCGQMSCPRERLLMHSNGHCSHSNPSAMKQKMTLHQPADKIKTSGYLNLLANCIDNFTHGLAVAGSFLVSRKVGFLTTLAILLHEIPHEVVRGHTWTLRSSNFHYKPDALPQLDTTDHMSIMGQMAFCKFLLIFTEDTISWILPFTSGGFLYIALVNVVPELLEETNPRNSLQQVLLLFCGIAVMVLMSAIVD</sequence>
<reference evidence="13" key="3">
    <citation type="submission" date="2025-09" db="UniProtKB">
        <authorList>
            <consortium name="Ensembl"/>
        </authorList>
    </citation>
    <scope>IDENTIFICATION</scope>
</reference>
<dbReference type="STRING" id="7918.ENSLOCP00000007532"/>
<keyword evidence="3 12" id="KW-0812">Transmembrane</keyword>
<reference evidence="13" key="2">
    <citation type="submission" date="2025-08" db="UniProtKB">
        <authorList>
            <consortium name="Ensembl"/>
        </authorList>
    </citation>
    <scope>IDENTIFICATION</scope>
</reference>
<dbReference type="PANTHER" id="PTHR16950:SF16">
    <property type="entry name" value="ZINC TRANSPORTER ZIP13"/>
    <property type="match status" value="1"/>
</dbReference>
<evidence type="ECO:0000256" key="11">
    <source>
        <dbReference type="SAM" id="MobiDB-lite"/>
    </source>
</evidence>
<dbReference type="EMBL" id="AHAT01030850">
    <property type="status" value="NOT_ANNOTATED_CDS"/>
    <property type="molecule type" value="Genomic_DNA"/>
</dbReference>
<organism evidence="13 14">
    <name type="scientific">Lepisosteus oculatus</name>
    <name type="common">Spotted gar</name>
    <dbReference type="NCBI Taxonomy" id="7918"/>
    <lineage>
        <taxon>Eukaryota</taxon>
        <taxon>Metazoa</taxon>
        <taxon>Chordata</taxon>
        <taxon>Craniata</taxon>
        <taxon>Vertebrata</taxon>
        <taxon>Euteleostomi</taxon>
        <taxon>Actinopterygii</taxon>
        <taxon>Neopterygii</taxon>
        <taxon>Holostei</taxon>
        <taxon>Semionotiformes</taxon>
        <taxon>Lepisosteidae</taxon>
        <taxon>Lepisosteus</taxon>
    </lineage>
</organism>
<dbReference type="PANTHER" id="PTHR16950">
    <property type="entry name" value="ZINC TRANSPORTER SLC39A7 HISTIDINE-RICH MEMBRANE PROTEIN KE4"/>
    <property type="match status" value="1"/>
</dbReference>
<evidence type="ECO:0000256" key="8">
    <source>
        <dbReference type="ARBA" id="ARBA00040592"/>
    </source>
</evidence>
<evidence type="ECO:0000256" key="5">
    <source>
        <dbReference type="ARBA" id="ARBA00022989"/>
    </source>
</evidence>
<dbReference type="GO" id="GO:0006882">
    <property type="term" value="P:intracellular zinc ion homeostasis"/>
    <property type="evidence" value="ECO:0000318"/>
    <property type="project" value="GO_Central"/>
</dbReference>
<dbReference type="GO" id="GO:0005385">
    <property type="term" value="F:zinc ion transmembrane transporter activity"/>
    <property type="evidence" value="ECO:0000318"/>
    <property type="project" value="GO_Central"/>
</dbReference>
<evidence type="ECO:0000256" key="1">
    <source>
        <dbReference type="ARBA" id="ARBA00004141"/>
    </source>
</evidence>
<comment type="catalytic activity">
    <reaction evidence="7">
        <text>Zn(2+)(in) = Zn(2+)(out)</text>
        <dbReference type="Rhea" id="RHEA:29351"/>
        <dbReference type="ChEBI" id="CHEBI:29105"/>
    </reaction>
</comment>
<accession>W5MGM3</accession>
<comment type="similarity">
    <text evidence="2">Belongs to the ZIP transporter (TC 2.A.5) family.</text>
</comment>
<dbReference type="Pfam" id="PF02535">
    <property type="entry name" value="Zip"/>
    <property type="match status" value="2"/>
</dbReference>
<evidence type="ECO:0000313" key="14">
    <source>
        <dbReference type="Proteomes" id="UP000018468"/>
    </source>
</evidence>
<evidence type="ECO:0000256" key="7">
    <source>
        <dbReference type="ARBA" id="ARBA00034634"/>
    </source>
</evidence>
<evidence type="ECO:0000256" key="2">
    <source>
        <dbReference type="ARBA" id="ARBA00006939"/>
    </source>
</evidence>
<comment type="subcellular location">
    <subcellularLocation>
        <location evidence="1">Membrane</location>
        <topology evidence="1">Multi-pass membrane protein</topology>
    </subcellularLocation>
</comment>
<keyword evidence="5 12" id="KW-1133">Transmembrane helix</keyword>
<dbReference type="GeneTree" id="ENSGT00940000157349"/>
<dbReference type="EMBL" id="AHAT01030849">
    <property type="status" value="NOT_ANNOTATED_CDS"/>
    <property type="molecule type" value="Genomic_DNA"/>
</dbReference>
<dbReference type="Ensembl" id="ENSLOCT00000007540.1">
    <property type="protein sequence ID" value="ENSLOCP00000007532.1"/>
    <property type="gene ID" value="ENSLOCG00000006236.1"/>
</dbReference>
<evidence type="ECO:0000256" key="3">
    <source>
        <dbReference type="ARBA" id="ARBA00022692"/>
    </source>
</evidence>
<feature type="region of interest" description="Disordered" evidence="11">
    <location>
        <begin position="74"/>
        <end position="96"/>
    </location>
</feature>
<name>W5MGM3_LEPOC</name>
<evidence type="ECO:0000256" key="4">
    <source>
        <dbReference type="ARBA" id="ARBA00022906"/>
    </source>
</evidence>
<dbReference type="OMA" id="SCIAIHA"/>
<dbReference type="GO" id="GO:0071577">
    <property type="term" value="P:zinc ion transmembrane transport"/>
    <property type="evidence" value="ECO:0000318"/>
    <property type="project" value="GO_Central"/>
</dbReference>
<proteinExistence type="inferred from homology"/>
<evidence type="ECO:0000256" key="12">
    <source>
        <dbReference type="SAM" id="Phobius"/>
    </source>
</evidence>
<dbReference type="AlphaFoldDB" id="W5MGM3"/>
<feature type="transmembrane region" description="Helical" evidence="12">
    <location>
        <begin position="227"/>
        <end position="252"/>
    </location>
</feature>
<keyword evidence="4" id="KW-0864">Zinc transport</keyword>
<dbReference type="GO" id="GO:0016020">
    <property type="term" value="C:membrane"/>
    <property type="evidence" value="ECO:0007669"/>
    <property type="project" value="UniProtKB-SubCell"/>
</dbReference>
<feature type="transmembrane region" description="Helical" evidence="12">
    <location>
        <begin position="49"/>
        <end position="67"/>
    </location>
</feature>
<evidence type="ECO:0000256" key="9">
    <source>
        <dbReference type="ARBA" id="ARBA00042542"/>
    </source>
</evidence>
<evidence type="ECO:0000256" key="6">
    <source>
        <dbReference type="ARBA" id="ARBA00023136"/>
    </source>
</evidence>
<keyword evidence="14" id="KW-1185">Reference proteome</keyword>
<evidence type="ECO:0000256" key="10">
    <source>
        <dbReference type="ARBA" id="ARBA00042972"/>
    </source>
</evidence>
<feature type="transmembrane region" description="Helical" evidence="12">
    <location>
        <begin position="12"/>
        <end position="29"/>
    </location>
</feature>
<dbReference type="InParanoid" id="W5MGM3"/>
<dbReference type="InterPro" id="IPR003689">
    <property type="entry name" value="ZIP"/>
</dbReference>
<dbReference type="eggNOG" id="KOG2694">
    <property type="taxonomic scope" value="Eukaryota"/>
</dbReference>
<dbReference type="Bgee" id="ENSLOCG00000006236">
    <property type="expression patterns" value="Expressed in zone of skin and 13 other cell types or tissues"/>
</dbReference>
<feature type="transmembrane region" description="Helical" evidence="12">
    <location>
        <begin position="272"/>
        <end position="289"/>
    </location>
</feature>
<keyword evidence="4" id="KW-0862">Zinc</keyword>
<protein>
    <recommendedName>
        <fullName evidence="8">Zinc transporter ZIP13</fullName>
    </recommendedName>
    <alternativeName>
        <fullName evidence="9">Solute carrier family 39 member 13</fullName>
    </alternativeName>
    <alternativeName>
        <fullName evidence="10">Zrt- and Irt-like protein 13</fullName>
    </alternativeName>
</protein>
<keyword evidence="4" id="KW-0813">Transport</keyword>
<keyword evidence="6 12" id="KW-0472">Membrane</keyword>